<evidence type="ECO:0000256" key="14">
    <source>
        <dbReference type="ARBA" id="ARBA00023242"/>
    </source>
</evidence>
<keyword evidence="14" id="KW-0539">Nucleus</keyword>
<dbReference type="CDD" id="cd18793">
    <property type="entry name" value="SF2_C_SNF"/>
    <property type="match status" value="1"/>
</dbReference>
<dbReference type="GO" id="GO:0005524">
    <property type="term" value="F:ATP binding"/>
    <property type="evidence" value="ECO:0007669"/>
    <property type="project" value="UniProtKB-KW"/>
</dbReference>
<dbReference type="InterPro" id="IPR014001">
    <property type="entry name" value="Helicase_ATP-bd"/>
</dbReference>
<dbReference type="Gene3D" id="1.20.120.850">
    <property type="entry name" value="SWI2/SNF2 ATPases, N-terminal domain"/>
    <property type="match status" value="1"/>
</dbReference>
<evidence type="ECO:0000256" key="4">
    <source>
        <dbReference type="ARBA" id="ARBA00012551"/>
    </source>
</evidence>
<evidence type="ECO:0000256" key="7">
    <source>
        <dbReference type="ARBA" id="ARBA00022806"/>
    </source>
</evidence>
<evidence type="ECO:0000256" key="3">
    <source>
        <dbReference type="ARBA" id="ARBA00011826"/>
    </source>
</evidence>
<evidence type="ECO:0000256" key="6">
    <source>
        <dbReference type="ARBA" id="ARBA00022801"/>
    </source>
</evidence>
<feature type="compositionally biased region" description="Basic and acidic residues" evidence="19">
    <location>
        <begin position="562"/>
        <end position="576"/>
    </location>
</feature>
<dbReference type="SMART" id="SM00487">
    <property type="entry name" value="DEXDc"/>
    <property type="match status" value="1"/>
</dbReference>
<evidence type="ECO:0000313" key="23">
    <source>
        <dbReference type="EMBL" id="KAK5782154.1"/>
    </source>
</evidence>
<dbReference type="SUPFAM" id="SSF52540">
    <property type="entry name" value="P-loop containing nucleoside triphosphate hydrolases"/>
    <property type="match status" value="2"/>
</dbReference>
<dbReference type="PROSITE" id="PS51192">
    <property type="entry name" value="HELICASE_ATP_BIND_1"/>
    <property type="match status" value="1"/>
</dbReference>
<evidence type="ECO:0000259" key="22">
    <source>
        <dbReference type="PROSITE" id="PS51204"/>
    </source>
</evidence>
<dbReference type="InterPro" id="IPR014012">
    <property type="entry name" value="HSA_dom"/>
</dbReference>
<dbReference type="InterPro" id="IPR001650">
    <property type="entry name" value="Helicase_C-like"/>
</dbReference>
<comment type="subcellular location">
    <subcellularLocation>
        <location evidence="1">Nucleus</location>
    </subcellularLocation>
</comment>
<dbReference type="GO" id="GO:0000812">
    <property type="term" value="C:Swr1 complex"/>
    <property type="evidence" value="ECO:0007669"/>
    <property type="project" value="TreeGrafter"/>
</dbReference>
<comment type="subunit">
    <text evidence="3">Component of the SWR1 chromatin-remodeling complex.</text>
</comment>
<evidence type="ECO:0000256" key="1">
    <source>
        <dbReference type="ARBA" id="ARBA00004123"/>
    </source>
</evidence>
<feature type="region of interest" description="Disordered" evidence="19">
    <location>
        <begin position="146"/>
        <end position="165"/>
    </location>
</feature>
<evidence type="ECO:0000256" key="19">
    <source>
        <dbReference type="SAM" id="MobiDB-lite"/>
    </source>
</evidence>
<dbReference type="GO" id="GO:0003678">
    <property type="term" value="F:DNA helicase activity"/>
    <property type="evidence" value="ECO:0007669"/>
    <property type="project" value="UniProtKB-EC"/>
</dbReference>
<dbReference type="FunFam" id="3.40.50.10810:FF:000005">
    <property type="entry name" value="Photoperiod-independent early flowering 1"/>
    <property type="match status" value="1"/>
</dbReference>
<dbReference type="Pfam" id="PF00176">
    <property type="entry name" value="SNF2-rel_dom"/>
    <property type="match status" value="1"/>
</dbReference>
<evidence type="ECO:0000256" key="13">
    <source>
        <dbReference type="ARBA" id="ARBA00023163"/>
    </source>
</evidence>
<evidence type="ECO:0000256" key="11">
    <source>
        <dbReference type="ARBA" id="ARBA00023125"/>
    </source>
</evidence>
<dbReference type="InterPro" id="IPR027417">
    <property type="entry name" value="P-loop_NTPase"/>
</dbReference>
<dbReference type="Gene3D" id="3.40.50.10810">
    <property type="entry name" value="Tandem AAA-ATPase domain"/>
    <property type="match status" value="1"/>
</dbReference>
<dbReference type="Gene3D" id="3.40.50.300">
    <property type="entry name" value="P-loop containing nucleotide triphosphate hydrolases"/>
    <property type="match status" value="1"/>
</dbReference>
<evidence type="ECO:0000256" key="9">
    <source>
        <dbReference type="ARBA" id="ARBA00022853"/>
    </source>
</evidence>
<feature type="compositionally biased region" description="Polar residues" evidence="19">
    <location>
        <begin position="649"/>
        <end position="675"/>
    </location>
</feature>
<dbReference type="PROSITE" id="PS00690">
    <property type="entry name" value="DEAH_ATP_HELICASE"/>
    <property type="match status" value="1"/>
</dbReference>
<accession>A0AAN7WNI2</accession>
<feature type="compositionally biased region" description="Basic and acidic residues" evidence="19">
    <location>
        <begin position="616"/>
        <end position="648"/>
    </location>
</feature>
<evidence type="ECO:0000259" key="21">
    <source>
        <dbReference type="PROSITE" id="PS51194"/>
    </source>
</evidence>
<dbReference type="InterPro" id="IPR049730">
    <property type="entry name" value="SNF2/RAD54-like_C"/>
</dbReference>
<evidence type="ECO:0000256" key="17">
    <source>
        <dbReference type="ARBA" id="ARBA00047995"/>
    </source>
</evidence>
<dbReference type="CDD" id="cd18003">
    <property type="entry name" value="DEXQc_SRCAP"/>
    <property type="match status" value="1"/>
</dbReference>
<dbReference type="InterPro" id="IPR000330">
    <property type="entry name" value="SNF2_N"/>
</dbReference>
<dbReference type="Pfam" id="PF00271">
    <property type="entry name" value="Helicase_C"/>
    <property type="match status" value="1"/>
</dbReference>
<evidence type="ECO:0000256" key="18">
    <source>
        <dbReference type="ARBA" id="ARBA00074297"/>
    </source>
</evidence>
<proteinExistence type="inferred from homology"/>
<evidence type="ECO:0000256" key="12">
    <source>
        <dbReference type="ARBA" id="ARBA00023159"/>
    </source>
</evidence>
<sequence>MARYSKGTKVDKISGKKTSKKSVKNPIFAKKETSKDLVEQVCDPKTDLLIDSKIRYDLLTNELFHLKEYVSLVGFDPLHSNDNNMTFQKFLKAEGFSLDEIKYIVQGDESSNSQRHMNDDPNTIPNKNNNINNTNENVRIRRIRSLRSSSLSPTNNENDISNNNNNNKHIKDLAYKLEKIQPLVSQRLNDIVFSKDNKFILIPKNKTSENNNISSIKKYDNRKINDITYTTTTITDNNNNNIKKELDNQKLLLSPGKCKKRKYDVVTKQSETINHGIKSKSNVSVDRIGNEKNGQIVKISKLYDDSTVDDEYYYFTASSDDELPKKKIAKIKKTSSTLPRIHLYVNPPKQTVVNPENIVIRKYKNVREYLNTFKSLEEDMTLEEYNSFIQDLRTQVTLIREGLEKNILKYDLDSNSFQPVTTKETKTSQFNKPDPISYFYKEQNKHTFDEFLVNQGIYMSKLFQNSKKARIARAKKVSQMIEQHFKHIASADERKRREEEKQRKSIGRTITQAVKKRWNLAEKAYRVLKREEDDKLKTIQGKKHLSKMLEKSTQLLGAQLNKQDKVSDEELSDRGSIRLYNNNENNELNSDTYDDDFLSSSSIEEEDNDVIGVESRTNDENNKKQEKSDRQLSTKELQEKYNKMKENNEVNLSESDDSSSMLTDENEDSNVSSASDNEDSTEENSKFKPNCSTGLSSLFDNNMDGSDLDDSDDFVMSETDDSDFNNQHTIKNELNLKLDNCTKDEHFEVTKPLDNYNKELQLEDEQLSVVDVPVPSLLRGTLRTYQKQGLNWLASLYNNHTNGILADEMGLGKTIQTISLLAYLACEKHIWGPHLIVVPTSVLLNWEMEFKRFAPGLKVLTYYGSPQQRKEKRKGWNKPDAFHVCIVSYQLVVQDQNSFKRKKWHYMVLDEAHNIKNFRSNRWQALLNFNTERRLLLTGTPLQNNLAELWSLLYFLMPQTIVDGKRVSGFADLDAFQQWFGRPVNKIIETSGGYEHDLETKQTVDKLHQILRPYLLRRLKKDVEKQMPAKYEHIVYCRLSKRQRYLYDEFMSRSQTKETLASGNFMSIVNCLMQLRKVCNHPDLFEVRPIVTSFATKPSVTFDYNNGWRDGSLIPKMLPNICENRVNLHNLNLIFTQNELNITGHHAKTISKLACVEDFVKEVNLLRKKEHMQNIETNLSVSIVLQNPKNFYELFTRNKTSDMIQRIEFQKYINILRCNRKPIYGNSLLKLLTINQTVSDLENISYPLITPLQTRFLTEKQTIDNYAILTPNAVSLDIRKMTLGIDDSSLRPTNQKKKLITELSRMDNPFHHLQTKLTIAFPDKMLLQYDCGKLQKLATLLQELKDNGHRALIFTQMTKVLDILEQFLNYHGYLYMRLDGATKIEDRQILTERFNTDPRITVFILSSRSGGLGINLTGADTVIFYDSDWNPAMDKQCQDRCHRIGQTRDVHIYRFVSEHTIESNILKKANQKRQLDNVVIQKGDFTTDYFSKLSVRDLFGSELTEDIDNTDKPLLLETPEVNRDPKNLEKLLAQAEDEDDVKAANLAMKEVDIDNEDFEETSELDSANGTTKDIDEYEGTNHIEEYMLRFIANGFYS</sequence>
<evidence type="ECO:0000259" key="20">
    <source>
        <dbReference type="PROSITE" id="PS51192"/>
    </source>
</evidence>
<gene>
    <name evidence="23" type="ORF">RI543_000078</name>
</gene>
<dbReference type="GO" id="GO:0006338">
    <property type="term" value="P:chromatin remodeling"/>
    <property type="evidence" value="ECO:0007669"/>
    <property type="project" value="UniProtKB-ARBA"/>
</dbReference>
<organism evidence="23 24">
    <name type="scientific">Arxiozyma heterogenica</name>
    <dbReference type="NCBI Taxonomy" id="278026"/>
    <lineage>
        <taxon>Eukaryota</taxon>
        <taxon>Fungi</taxon>
        <taxon>Dikarya</taxon>
        <taxon>Ascomycota</taxon>
        <taxon>Saccharomycotina</taxon>
        <taxon>Saccharomycetes</taxon>
        <taxon>Saccharomycetales</taxon>
        <taxon>Saccharomycetaceae</taxon>
        <taxon>Arxiozyma</taxon>
    </lineage>
</organism>
<evidence type="ECO:0000256" key="15">
    <source>
        <dbReference type="ARBA" id="ARBA00037570"/>
    </source>
</evidence>
<dbReference type="GO" id="GO:0016887">
    <property type="term" value="F:ATP hydrolysis activity"/>
    <property type="evidence" value="ECO:0007669"/>
    <property type="project" value="TreeGrafter"/>
</dbReference>
<dbReference type="GO" id="GO:0042393">
    <property type="term" value="F:histone binding"/>
    <property type="evidence" value="ECO:0007669"/>
    <property type="project" value="TreeGrafter"/>
</dbReference>
<dbReference type="Proteomes" id="UP001306508">
    <property type="component" value="Unassembled WGS sequence"/>
</dbReference>
<name>A0AAN7WNI2_9SACH</name>
<comment type="function">
    <text evidence="15">Catalytic component of the SWR1 complex which mediates the ATP-dependent exchange of histone H2A for the H2A variant HZT1 leading to transcriptional regulation of selected genes by chromatin remodeling.</text>
</comment>
<keyword evidence="12" id="KW-0010">Activator</keyword>
<feature type="domain" description="Helicase ATP-binding" evidence="20">
    <location>
        <begin position="794"/>
        <end position="959"/>
    </location>
</feature>
<keyword evidence="5" id="KW-0547">Nucleotide-binding</keyword>
<keyword evidence="9" id="KW-0156">Chromatin regulator</keyword>
<evidence type="ECO:0000313" key="24">
    <source>
        <dbReference type="Proteomes" id="UP001306508"/>
    </source>
</evidence>
<dbReference type="Pfam" id="PF07529">
    <property type="entry name" value="HSA"/>
    <property type="match status" value="1"/>
</dbReference>
<comment type="caution">
    <text evidence="23">The sequence shown here is derived from an EMBL/GenBank/DDBJ whole genome shotgun (WGS) entry which is preliminary data.</text>
</comment>
<evidence type="ECO:0000256" key="16">
    <source>
        <dbReference type="ARBA" id="ARBA00040599"/>
    </source>
</evidence>
<protein>
    <recommendedName>
        <fullName evidence="16">Helicase SWR1</fullName>
        <ecNumber evidence="4">3.6.4.12</ecNumber>
    </recommendedName>
    <alternativeName>
        <fullName evidence="18">Helicase swr1</fullName>
    </alternativeName>
</protein>
<dbReference type="FunFam" id="3.40.50.300:FF:000655">
    <property type="entry name" value="Protein PHOTOPERIOD-INDEPENDENT EARLY FLOWERING 1"/>
    <property type="match status" value="1"/>
</dbReference>
<keyword evidence="7" id="KW-0347">Helicase</keyword>
<feature type="domain" description="Helicase C-terminal" evidence="21">
    <location>
        <begin position="1333"/>
        <end position="1486"/>
    </location>
</feature>
<dbReference type="SMART" id="SM00573">
    <property type="entry name" value="HSA"/>
    <property type="match status" value="1"/>
</dbReference>
<keyword evidence="8" id="KW-0067">ATP-binding</keyword>
<keyword evidence="24" id="KW-1185">Reference proteome</keyword>
<keyword evidence="6" id="KW-0378">Hydrolase</keyword>
<dbReference type="SMART" id="SM00490">
    <property type="entry name" value="HELICc"/>
    <property type="match status" value="1"/>
</dbReference>
<dbReference type="PROSITE" id="PS51194">
    <property type="entry name" value="HELICASE_CTER"/>
    <property type="match status" value="1"/>
</dbReference>
<feature type="compositionally biased region" description="Low complexity" evidence="19">
    <location>
        <begin position="120"/>
        <end position="137"/>
    </location>
</feature>
<feature type="compositionally biased region" description="Acidic residues" evidence="19">
    <location>
        <begin position="592"/>
        <end position="609"/>
    </location>
</feature>
<evidence type="ECO:0000256" key="5">
    <source>
        <dbReference type="ARBA" id="ARBA00022741"/>
    </source>
</evidence>
<dbReference type="GO" id="GO:0003677">
    <property type="term" value="F:DNA binding"/>
    <property type="evidence" value="ECO:0007669"/>
    <property type="project" value="UniProtKB-KW"/>
</dbReference>
<keyword evidence="10" id="KW-0805">Transcription regulation</keyword>
<keyword evidence="11" id="KW-0238">DNA-binding</keyword>
<dbReference type="PANTHER" id="PTHR45685:SF1">
    <property type="entry name" value="HELICASE SRCAP"/>
    <property type="match status" value="1"/>
</dbReference>
<dbReference type="InterPro" id="IPR002464">
    <property type="entry name" value="DNA/RNA_helicase_DEAH_CS"/>
</dbReference>
<feature type="region of interest" description="Disordered" evidence="19">
    <location>
        <begin position="108"/>
        <end position="138"/>
    </location>
</feature>
<evidence type="ECO:0000256" key="8">
    <source>
        <dbReference type="ARBA" id="ARBA00022840"/>
    </source>
</evidence>
<dbReference type="InterPro" id="IPR038718">
    <property type="entry name" value="SNF2-like_sf"/>
</dbReference>
<dbReference type="EMBL" id="JAWIZZ010000006">
    <property type="protein sequence ID" value="KAK5782154.1"/>
    <property type="molecule type" value="Genomic_DNA"/>
</dbReference>
<dbReference type="PROSITE" id="PS51204">
    <property type="entry name" value="HSA"/>
    <property type="match status" value="1"/>
</dbReference>
<comment type="catalytic activity">
    <reaction evidence="17">
        <text>ATP + H2O = ADP + phosphate + H(+)</text>
        <dbReference type="Rhea" id="RHEA:13065"/>
        <dbReference type="ChEBI" id="CHEBI:15377"/>
        <dbReference type="ChEBI" id="CHEBI:15378"/>
        <dbReference type="ChEBI" id="CHEBI:30616"/>
        <dbReference type="ChEBI" id="CHEBI:43474"/>
        <dbReference type="ChEBI" id="CHEBI:456216"/>
        <dbReference type="EC" id="3.6.4.12"/>
    </reaction>
</comment>
<feature type="domain" description="HSA" evidence="22">
    <location>
        <begin position="436"/>
        <end position="509"/>
    </location>
</feature>
<reference evidence="24" key="1">
    <citation type="submission" date="2023-07" db="EMBL/GenBank/DDBJ databases">
        <title>A draft genome of Kazachstania heterogenica Y-27499.</title>
        <authorList>
            <person name="Donic C."/>
            <person name="Kralova J.S."/>
            <person name="Fidel L."/>
            <person name="Ben-Dor S."/>
            <person name="Jung S."/>
        </authorList>
    </citation>
    <scope>NUCLEOTIDE SEQUENCE [LARGE SCALE GENOMIC DNA]</scope>
    <source>
        <strain evidence="24">Y27499</strain>
    </source>
</reference>
<comment type="similarity">
    <text evidence="2">Belongs to the SNF2/RAD54 helicase family. SWR1 subfamily.</text>
</comment>
<feature type="region of interest" description="Disordered" evidence="19">
    <location>
        <begin position="560"/>
        <end position="692"/>
    </location>
</feature>
<dbReference type="EC" id="3.6.4.12" evidence="4"/>
<keyword evidence="13" id="KW-0804">Transcription</keyword>
<evidence type="ECO:0000256" key="2">
    <source>
        <dbReference type="ARBA" id="ARBA00009220"/>
    </source>
</evidence>
<evidence type="ECO:0000256" key="10">
    <source>
        <dbReference type="ARBA" id="ARBA00023015"/>
    </source>
</evidence>
<dbReference type="PANTHER" id="PTHR45685">
    <property type="entry name" value="HELICASE SRCAP-RELATED"/>
    <property type="match status" value="1"/>
</dbReference>
<dbReference type="InterPro" id="IPR050520">
    <property type="entry name" value="INO80/SWR1_helicase"/>
</dbReference>